<protein>
    <recommendedName>
        <fullName evidence="3">DUF3386 domain-containing protein</fullName>
    </recommendedName>
</protein>
<dbReference type="Pfam" id="PF11866">
    <property type="entry name" value="DUF3386"/>
    <property type="match status" value="1"/>
</dbReference>
<organism evidence="1 2">
    <name type="scientific">Fischerella major NIES-592</name>
    <dbReference type="NCBI Taxonomy" id="210994"/>
    <lineage>
        <taxon>Bacteria</taxon>
        <taxon>Bacillati</taxon>
        <taxon>Cyanobacteriota</taxon>
        <taxon>Cyanophyceae</taxon>
        <taxon>Nostocales</taxon>
        <taxon>Hapalosiphonaceae</taxon>
        <taxon>Fischerella</taxon>
    </lineage>
</organism>
<dbReference type="InterPro" id="IPR021809">
    <property type="entry name" value="DUF3386"/>
</dbReference>
<dbReference type="AlphaFoldDB" id="A0A1U7GY00"/>
<evidence type="ECO:0008006" key="3">
    <source>
        <dbReference type="Google" id="ProtNLM"/>
    </source>
</evidence>
<keyword evidence="2" id="KW-1185">Reference proteome</keyword>
<name>A0A1U7GY00_9CYAN</name>
<comment type="caution">
    <text evidence="1">The sequence shown here is derived from an EMBL/GenBank/DDBJ whole genome shotgun (WGS) entry which is preliminary data.</text>
</comment>
<gene>
    <name evidence="1" type="ORF">NIES592_14445</name>
</gene>
<dbReference type="RefSeq" id="WP_073556116.1">
    <property type="nucleotide sequence ID" value="NZ_MRCA01000007.1"/>
</dbReference>
<reference evidence="1 2" key="1">
    <citation type="submission" date="2016-11" db="EMBL/GenBank/DDBJ databases">
        <title>Draft Genome Sequences of Nine Cyanobacterial Strains from Diverse Habitats.</title>
        <authorList>
            <person name="Zhu T."/>
            <person name="Hou S."/>
            <person name="Lu X."/>
            <person name="Hess W.R."/>
        </authorList>
    </citation>
    <scope>NUCLEOTIDE SEQUENCE [LARGE SCALE GENOMIC DNA]</scope>
    <source>
        <strain evidence="1 2">NIES-592</strain>
    </source>
</reference>
<dbReference type="EMBL" id="MRCA01000007">
    <property type="protein sequence ID" value="OKH13270.1"/>
    <property type="molecule type" value="Genomic_DNA"/>
</dbReference>
<dbReference type="OrthoDB" id="447919at2"/>
<accession>A0A1U7GY00</accession>
<dbReference type="Proteomes" id="UP000186391">
    <property type="component" value="Unassembled WGS sequence"/>
</dbReference>
<evidence type="ECO:0000313" key="1">
    <source>
        <dbReference type="EMBL" id="OKH13270.1"/>
    </source>
</evidence>
<proteinExistence type="predicted"/>
<sequence>MTTPDTARKLFQTAYESRYTWDKNFPGYSADVQVVQGAEVYTGQVRINHDMSIEVTRVSDQQVAEGIYTQLQDMVTHRQRISFEESHGNHEFVLGERDNTDAVEILVKGNSIDSNYKIRDKQVCQVNRTMGRMAFVIDTYKSLDTGEGYIPISYQATFRNTQTNKVTSILKFEDTYEKIGSYYIMTKQVVQEYIDDKNTTNTDFNYSNIVLN</sequence>
<evidence type="ECO:0000313" key="2">
    <source>
        <dbReference type="Proteomes" id="UP000186391"/>
    </source>
</evidence>